<evidence type="ECO:0000256" key="3">
    <source>
        <dbReference type="ARBA" id="ARBA00006922"/>
    </source>
</evidence>
<evidence type="ECO:0000256" key="4">
    <source>
        <dbReference type="ARBA" id="ARBA00022490"/>
    </source>
</evidence>
<evidence type="ECO:0000256" key="8">
    <source>
        <dbReference type="ARBA" id="ARBA00023242"/>
    </source>
</evidence>
<keyword evidence="8" id="KW-0539">Nucleus</keyword>
<feature type="compositionally biased region" description="Low complexity" evidence="9">
    <location>
        <begin position="165"/>
        <end position="176"/>
    </location>
</feature>
<feature type="compositionally biased region" description="Low complexity" evidence="9">
    <location>
        <begin position="353"/>
        <end position="369"/>
    </location>
</feature>
<feature type="region of interest" description="Disordered" evidence="9">
    <location>
        <begin position="14"/>
        <end position="42"/>
    </location>
</feature>
<dbReference type="STRING" id="225359.A0A2S4PTK0"/>
<accession>A0A2S4PTK0</accession>
<feature type="region of interest" description="Disordered" evidence="9">
    <location>
        <begin position="156"/>
        <end position="176"/>
    </location>
</feature>
<evidence type="ECO:0000256" key="6">
    <source>
        <dbReference type="ARBA" id="ARBA00023015"/>
    </source>
</evidence>
<dbReference type="GO" id="GO:0033309">
    <property type="term" value="C:SBF transcription complex"/>
    <property type="evidence" value="ECO:0007669"/>
    <property type="project" value="TreeGrafter"/>
</dbReference>
<evidence type="ECO:0000313" key="10">
    <source>
        <dbReference type="EMBL" id="POS85346.1"/>
    </source>
</evidence>
<dbReference type="InterPro" id="IPR013734">
    <property type="entry name" value="TF_Nrm1/Whi5"/>
</dbReference>
<feature type="compositionally biased region" description="Polar residues" evidence="9">
    <location>
        <begin position="483"/>
        <end position="493"/>
    </location>
</feature>
<dbReference type="GO" id="GO:0000082">
    <property type="term" value="P:G1/S transition of mitotic cell cycle"/>
    <property type="evidence" value="ECO:0007669"/>
    <property type="project" value="InterPro"/>
</dbReference>
<dbReference type="EMBL" id="PEDP01000636">
    <property type="protein sequence ID" value="POS85346.1"/>
    <property type="molecule type" value="Genomic_DNA"/>
</dbReference>
<dbReference type="GO" id="GO:0003712">
    <property type="term" value="F:transcription coregulator activity"/>
    <property type="evidence" value="ECO:0007669"/>
    <property type="project" value="TreeGrafter"/>
</dbReference>
<keyword evidence="11" id="KW-1185">Reference proteome</keyword>
<keyword evidence="6" id="KW-0805">Transcription regulation</keyword>
<comment type="subcellular location">
    <subcellularLocation>
        <location evidence="2">Cytoplasm</location>
    </subcellularLocation>
    <subcellularLocation>
        <location evidence="1">Nucleus</location>
    </subcellularLocation>
</comment>
<dbReference type="GO" id="GO:0005737">
    <property type="term" value="C:cytoplasm"/>
    <property type="evidence" value="ECO:0007669"/>
    <property type="project" value="UniProtKB-SubCell"/>
</dbReference>
<feature type="region of interest" description="Disordered" evidence="9">
    <location>
        <begin position="332"/>
        <end position="369"/>
    </location>
</feature>
<dbReference type="PANTHER" id="PTHR28246">
    <property type="entry name" value="G1-SPECIFIC TRANSCRIPTIONAL REPRESSOR WHI5-RELATED"/>
    <property type="match status" value="1"/>
</dbReference>
<evidence type="ECO:0000256" key="7">
    <source>
        <dbReference type="ARBA" id="ARBA00023163"/>
    </source>
</evidence>
<evidence type="ECO:0000256" key="9">
    <source>
        <dbReference type="SAM" id="MobiDB-lite"/>
    </source>
</evidence>
<keyword evidence="4" id="KW-0963">Cytoplasm</keyword>
<comment type="similarity">
    <text evidence="3">Belongs to the WHI5/NRM1 family.</text>
</comment>
<gene>
    <name evidence="10" type="ORF">EPUL_004186</name>
</gene>
<name>A0A2S4PTK0_9PEZI</name>
<evidence type="ECO:0000313" key="11">
    <source>
        <dbReference type="Proteomes" id="UP000237438"/>
    </source>
</evidence>
<dbReference type="Proteomes" id="UP000237438">
    <property type="component" value="Unassembled WGS sequence"/>
</dbReference>
<feature type="compositionally biased region" description="Basic and acidic residues" evidence="9">
    <location>
        <begin position="20"/>
        <end position="30"/>
    </location>
</feature>
<feature type="region of interest" description="Disordered" evidence="9">
    <location>
        <begin position="69"/>
        <end position="125"/>
    </location>
</feature>
<protein>
    <submittedName>
        <fullName evidence="10">Uncharacterized protein</fullName>
    </submittedName>
</protein>
<evidence type="ECO:0000256" key="1">
    <source>
        <dbReference type="ARBA" id="ARBA00004123"/>
    </source>
</evidence>
<feature type="compositionally biased region" description="Polar residues" evidence="9">
    <location>
        <begin position="333"/>
        <end position="352"/>
    </location>
</feature>
<evidence type="ECO:0000256" key="2">
    <source>
        <dbReference type="ARBA" id="ARBA00004496"/>
    </source>
</evidence>
<reference evidence="10 11" key="1">
    <citation type="submission" date="2017-10" db="EMBL/GenBank/DDBJ databases">
        <title>Development of genomic resources for the powdery mildew, Erysiphe pulchra.</title>
        <authorList>
            <person name="Wadl P.A."/>
            <person name="Mack B.M."/>
            <person name="Moore G."/>
            <person name="Beltz S.B."/>
        </authorList>
    </citation>
    <scope>NUCLEOTIDE SEQUENCE [LARGE SCALE GENOMIC DNA]</scope>
    <source>
        <strain evidence="10">Cflorida</strain>
    </source>
</reference>
<proteinExistence type="inferred from homology"/>
<keyword evidence="5" id="KW-0678">Repressor</keyword>
<sequence length="499" mass="54704">MEPHELAIAALNQFAQNTSNREKAGSDRTNSESCNNKTDPHFKVFNSSEEDGHFQEYKKEQENQWGIRTELHSNGSNPPSTIEESRLSTPPTSTSDIVSSQEINSQDASSHISQLPASAAVSESTNHALTTPLTAGQKRTADGHMKSESPTLSTLISTRNHNRKNSSSSNVSAANSTRIEELTSGLRTRLSYAMLKVSYGWQSNSIDEVESLVSQIGSPSSPSSIKQGRCDYHPSPPATIVGDRQISSSNNRSAQDISRDADICYQLDQSSRTYESFWRDHFVSDNLNNRNPLNIYNRSLSSSRALAPPAEICPSSRGTGSSKKYRDLYMRSSYDSNTPTSFANPQTPQRVGSQQSSTMNQSSQTTSQEQDAIETLIFMSSPGNVNNLGHVLPRPKAQSSPQKSPLRGDVRIRQPKRVIGRRIGSDIEVGKSEKICGKDKIQAKVSNHTIPPQDQCRKTVIKCLLEEMGESSSDDGDEVVLNHGTTSTTSNHRVTAGRV</sequence>
<dbReference type="InterPro" id="IPR039198">
    <property type="entry name" value="Srl3/Whi5"/>
</dbReference>
<keyword evidence="7" id="KW-0804">Transcription</keyword>
<dbReference type="AlphaFoldDB" id="A0A2S4PTK0"/>
<dbReference type="OrthoDB" id="2359117at2759"/>
<comment type="caution">
    <text evidence="10">The sequence shown here is derived from an EMBL/GenBank/DDBJ whole genome shotgun (WGS) entry which is preliminary data.</text>
</comment>
<organism evidence="10 11">
    <name type="scientific">Erysiphe pulchra</name>
    <dbReference type="NCBI Taxonomy" id="225359"/>
    <lineage>
        <taxon>Eukaryota</taxon>
        <taxon>Fungi</taxon>
        <taxon>Dikarya</taxon>
        <taxon>Ascomycota</taxon>
        <taxon>Pezizomycotina</taxon>
        <taxon>Leotiomycetes</taxon>
        <taxon>Erysiphales</taxon>
        <taxon>Erysiphaceae</taxon>
        <taxon>Erysiphe</taxon>
    </lineage>
</organism>
<feature type="region of interest" description="Disordered" evidence="9">
    <location>
        <begin position="470"/>
        <end position="499"/>
    </location>
</feature>
<evidence type="ECO:0000256" key="5">
    <source>
        <dbReference type="ARBA" id="ARBA00022491"/>
    </source>
</evidence>
<dbReference type="PANTHER" id="PTHR28246:SF1">
    <property type="entry name" value="G1-SPECIFIC TRANSCRIPTIONAL REPRESSOR WHI5-RELATED"/>
    <property type="match status" value="1"/>
</dbReference>
<feature type="compositionally biased region" description="Polar residues" evidence="9">
    <location>
        <begin position="72"/>
        <end position="125"/>
    </location>
</feature>
<dbReference type="Pfam" id="PF08528">
    <property type="entry name" value="Whi5"/>
    <property type="match status" value="1"/>
</dbReference>